<dbReference type="SMART" id="SM00977">
    <property type="entry name" value="TilS_C"/>
    <property type="match status" value="1"/>
</dbReference>
<organism evidence="11">
    <name type="scientific">Heterosigma akashiwo</name>
    <name type="common">Chromophytic alga</name>
    <name type="synonym">Heterosigma carterae</name>
    <dbReference type="NCBI Taxonomy" id="2829"/>
    <lineage>
        <taxon>Eukaryota</taxon>
        <taxon>Sar</taxon>
        <taxon>Stramenopiles</taxon>
        <taxon>Ochrophyta</taxon>
        <taxon>Raphidophyceae</taxon>
        <taxon>Chattonellales</taxon>
        <taxon>Chattonellaceae</taxon>
        <taxon>Heterosigma</taxon>
    </lineage>
</organism>
<dbReference type="EC" id="6.3.4.19" evidence="2"/>
<protein>
    <recommendedName>
        <fullName evidence="2">tRNA(Ile)-lysidine synthetase</fullName>
        <ecNumber evidence="2">6.3.4.19</ecNumber>
    </recommendedName>
</protein>
<comment type="catalytic activity">
    <reaction evidence="8">
        <text>cytidine(34) in tRNA(Ile2) + L-lysine + ATP = lysidine(34) in tRNA(Ile2) + AMP + diphosphate + H(+)</text>
        <dbReference type="Rhea" id="RHEA:43744"/>
        <dbReference type="Rhea" id="RHEA-COMP:10625"/>
        <dbReference type="Rhea" id="RHEA-COMP:10670"/>
        <dbReference type="ChEBI" id="CHEBI:15378"/>
        <dbReference type="ChEBI" id="CHEBI:30616"/>
        <dbReference type="ChEBI" id="CHEBI:32551"/>
        <dbReference type="ChEBI" id="CHEBI:33019"/>
        <dbReference type="ChEBI" id="CHEBI:82748"/>
        <dbReference type="ChEBI" id="CHEBI:83665"/>
        <dbReference type="ChEBI" id="CHEBI:456215"/>
        <dbReference type="EC" id="6.3.4.19"/>
    </reaction>
</comment>
<dbReference type="HAMAP" id="MF_01161">
    <property type="entry name" value="tRNA_Ile_lys_synt"/>
    <property type="match status" value="1"/>
</dbReference>
<dbReference type="PANTHER" id="PTHR43033">
    <property type="entry name" value="TRNA(ILE)-LYSIDINE SYNTHASE-RELATED"/>
    <property type="match status" value="1"/>
</dbReference>
<dbReference type="InterPro" id="IPR012796">
    <property type="entry name" value="Lysidine-tRNA-synth_C"/>
</dbReference>
<comment type="subcellular location">
    <subcellularLocation>
        <location evidence="1">Cytoplasm</location>
    </subcellularLocation>
</comment>
<evidence type="ECO:0000313" key="10">
    <source>
        <dbReference type="EMBL" id="CAE0633311.1"/>
    </source>
</evidence>
<dbReference type="CDD" id="cd01992">
    <property type="entry name" value="TilS_N"/>
    <property type="match status" value="1"/>
</dbReference>
<dbReference type="SUPFAM" id="SSF56037">
    <property type="entry name" value="PheT/TilS domain"/>
    <property type="match status" value="1"/>
</dbReference>
<dbReference type="NCBIfam" id="TIGR02432">
    <property type="entry name" value="lysidine_TilS_N"/>
    <property type="match status" value="1"/>
</dbReference>
<evidence type="ECO:0000256" key="1">
    <source>
        <dbReference type="ARBA" id="ARBA00004496"/>
    </source>
</evidence>
<dbReference type="GO" id="GO:0008033">
    <property type="term" value="P:tRNA processing"/>
    <property type="evidence" value="ECO:0007669"/>
    <property type="project" value="UniProtKB-KW"/>
</dbReference>
<dbReference type="EMBL" id="HBIU01025937">
    <property type="protein sequence ID" value="CAE0633312.1"/>
    <property type="molecule type" value="Transcribed_RNA"/>
</dbReference>
<evidence type="ECO:0000259" key="9">
    <source>
        <dbReference type="SMART" id="SM00977"/>
    </source>
</evidence>
<dbReference type="InterPro" id="IPR012795">
    <property type="entry name" value="tRNA_Ile_lys_synt_N"/>
</dbReference>
<proteinExistence type="inferred from homology"/>
<reference evidence="11" key="1">
    <citation type="submission" date="2021-01" db="EMBL/GenBank/DDBJ databases">
        <authorList>
            <person name="Corre E."/>
            <person name="Pelletier E."/>
            <person name="Niang G."/>
            <person name="Scheremetjew M."/>
            <person name="Finn R."/>
            <person name="Kale V."/>
            <person name="Holt S."/>
            <person name="Cochrane G."/>
            <person name="Meng A."/>
            <person name="Brown T."/>
            <person name="Cohen L."/>
        </authorList>
    </citation>
    <scope>NUCLEOTIDE SEQUENCE</scope>
    <source>
        <strain evidence="11">CCMP3107</strain>
    </source>
</reference>
<dbReference type="Pfam" id="PF11734">
    <property type="entry name" value="TilS_C"/>
    <property type="match status" value="1"/>
</dbReference>
<accession>A0A6V1QY00</accession>
<dbReference type="EMBL" id="HBIU01025936">
    <property type="protein sequence ID" value="CAE0633311.1"/>
    <property type="molecule type" value="Transcribed_RNA"/>
</dbReference>
<dbReference type="Pfam" id="PF01171">
    <property type="entry name" value="ATP_bind_3"/>
    <property type="match status" value="1"/>
</dbReference>
<feature type="domain" description="Lysidine-tRNA(Ile) synthetase C-terminal" evidence="9">
    <location>
        <begin position="505"/>
        <end position="578"/>
    </location>
</feature>
<keyword evidence="4" id="KW-0436">Ligase</keyword>
<dbReference type="GO" id="GO:0032267">
    <property type="term" value="F:tRNA(Ile)-lysidine synthase activity"/>
    <property type="evidence" value="ECO:0007669"/>
    <property type="project" value="UniProtKB-EC"/>
</dbReference>
<evidence type="ECO:0000256" key="2">
    <source>
        <dbReference type="ARBA" id="ARBA00013267"/>
    </source>
</evidence>
<evidence type="ECO:0000313" key="11">
    <source>
        <dbReference type="EMBL" id="CAE0633312.1"/>
    </source>
</evidence>
<name>A0A6V1QY00_HETAK</name>
<dbReference type="InterPro" id="IPR012094">
    <property type="entry name" value="tRNA_Ile_lys_synt"/>
</dbReference>
<evidence type="ECO:0000256" key="6">
    <source>
        <dbReference type="ARBA" id="ARBA00022741"/>
    </source>
</evidence>
<keyword evidence="7" id="KW-0067">ATP-binding</keyword>
<dbReference type="AlphaFoldDB" id="A0A6V1QY00"/>
<evidence type="ECO:0000256" key="8">
    <source>
        <dbReference type="ARBA" id="ARBA00048539"/>
    </source>
</evidence>
<gene>
    <name evidence="10" type="ORF">HAKA00212_LOCUS12024</name>
    <name evidence="11" type="ORF">HAKA00212_LOCUS12025</name>
</gene>
<dbReference type="GO" id="GO:0005737">
    <property type="term" value="C:cytoplasm"/>
    <property type="evidence" value="ECO:0007669"/>
    <property type="project" value="UniProtKB-SubCell"/>
</dbReference>
<evidence type="ECO:0000256" key="3">
    <source>
        <dbReference type="ARBA" id="ARBA00022490"/>
    </source>
</evidence>
<evidence type="ECO:0000256" key="4">
    <source>
        <dbReference type="ARBA" id="ARBA00022598"/>
    </source>
</evidence>
<dbReference type="PANTHER" id="PTHR43033:SF1">
    <property type="entry name" value="TRNA(ILE)-LYSIDINE SYNTHASE-RELATED"/>
    <property type="match status" value="1"/>
</dbReference>
<keyword evidence="3" id="KW-0963">Cytoplasm</keyword>
<dbReference type="GO" id="GO:0005524">
    <property type="term" value="F:ATP binding"/>
    <property type="evidence" value="ECO:0007669"/>
    <property type="project" value="UniProtKB-KW"/>
</dbReference>
<keyword evidence="6" id="KW-0547">Nucleotide-binding</keyword>
<dbReference type="InterPro" id="IPR014729">
    <property type="entry name" value="Rossmann-like_a/b/a_fold"/>
</dbReference>
<dbReference type="SUPFAM" id="SSF52402">
    <property type="entry name" value="Adenine nucleotide alpha hydrolases-like"/>
    <property type="match status" value="1"/>
</dbReference>
<dbReference type="InterPro" id="IPR011063">
    <property type="entry name" value="TilS/TtcA_N"/>
</dbReference>
<dbReference type="Gene3D" id="3.40.50.620">
    <property type="entry name" value="HUPs"/>
    <property type="match status" value="1"/>
</dbReference>
<evidence type="ECO:0000256" key="7">
    <source>
        <dbReference type="ARBA" id="ARBA00022840"/>
    </source>
</evidence>
<keyword evidence="5" id="KW-0819">tRNA processing</keyword>
<dbReference type="NCBIfam" id="TIGR02433">
    <property type="entry name" value="lysidine_TilS_C"/>
    <property type="match status" value="1"/>
</dbReference>
<sequence length="583" mass="66567">MVSYRLCLTSLGLFAIMGYCLLNVASSFKRELATSLLLKKARFSVQGRHGQYLAREKVFQIHTARSLASRAMTSDDNDDEKLLQKVQDTLAGSCGLQFNGNECLILCVSGGSDSIALAELINRINKKTKIMDGRSAFSLEVLHFNHKLRGKESDNEAIFVEKFCSQREMSFNLREWTENEELNRKASKTIGIQARSRKWRRQEALHVLQAIAHQKSLPSQDIRIVTAHHSEDQEETVILQLLRGAHLSGLQGMKSTSFGQYIKPLLNVSKQDLVSFLERNGIEWREDSSNKLRKYKRNQVRLDILPQLRDLAGGSAAFRLRIEELAHQSQLLEEHLNIEVTRWNEQYRDSVPSQLLPLSNFNIVSPLLQNEILYQFITRQTGSELSFQQLQRIYDMVNSENNIWSIDLGSNWILQQKGEMLMLLLAGDSHPGSLLDDSKPKTHCVGETTIFSYVDQHWALEENSSGWVKDPRSSAFYNSPSAKNNKDFPKIHSVVCFNIQNQQKLEIRFRKAGDKFQAPWLPKDQKLKDFLRGQKVQLHERDLLPLLCLGDEVIAVIPLGIVSSSYHKDMTGFPAIRITMAKR</sequence>
<evidence type="ECO:0000256" key="5">
    <source>
        <dbReference type="ARBA" id="ARBA00022694"/>
    </source>
</evidence>